<proteinExistence type="predicted"/>
<dbReference type="EMBL" id="WWCJ01000013">
    <property type="protein sequence ID" value="MYN04038.1"/>
    <property type="molecule type" value="Genomic_DNA"/>
</dbReference>
<evidence type="ECO:0000313" key="2">
    <source>
        <dbReference type="EMBL" id="MYN04038.1"/>
    </source>
</evidence>
<dbReference type="SUPFAM" id="SSF48371">
    <property type="entry name" value="ARM repeat"/>
    <property type="match status" value="1"/>
</dbReference>
<keyword evidence="3" id="KW-1185">Reference proteome</keyword>
<gene>
    <name evidence="2" type="ORF">GTP41_18250</name>
</gene>
<dbReference type="SUPFAM" id="SSF52540">
    <property type="entry name" value="P-loop containing nucleoside triphosphate hydrolases"/>
    <property type="match status" value="1"/>
</dbReference>
<reference evidence="2 3" key="1">
    <citation type="submission" date="2019-12" db="EMBL/GenBank/DDBJ databases">
        <title>Novel species isolated from a subtropical stream in China.</title>
        <authorList>
            <person name="Lu H."/>
        </authorList>
    </citation>
    <scope>NUCLEOTIDE SEQUENCE [LARGE SCALE GENOMIC DNA]</scope>
    <source>
        <strain evidence="2 3">DS3</strain>
    </source>
</reference>
<feature type="domain" description="NACHT" evidence="1">
    <location>
        <begin position="317"/>
        <end position="461"/>
    </location>
</feature>
<dbReference type="Proteomes" id="UP000448575">
    <property type="component" value="Unassembled WGS sequence"/>
</dbReference>
<dbReference type="InterPro" id="IPR027417">
    <property type="entry name" value="P-loop_NTPase"/>
</dbReference>
<evidence type="ECO:0000313" key="3">
    <source>
        <dbReference type="Proteomes" id="UP000448575"/>
    </source>
</evidence>
<dbReference type="InterPro" id="IPR007111">
    <property type="entry name" value="NACHT_NTPase"/>
</dbReference>
<dbReference type="InterPro" id="IPR016024">
    <property type="entry name" value="ARM-type_fold"/>
</dbReference>
<name>A0A6N9HK77_9BURK</name>
<comment type="caution">
    <text evidence="2">The sequence shown here is derived from an EMBL/GenBank/DDBJ whole genome shotgun (WGS) entry which is preliminary data.</text>
</comment>
<evidence type="ECO:0000259" key="1">
    <source>
        <dbReference type="Pfam" id="PF05729"/>
    </source>
</evidence>
<sequence length="1310" mass="143242">MTSKRMTGGSAAERGLDFQARISAIVMAHLLAERPLGWLEGVLDDTPLGLHAETGGPGDDVRFSVKDGKHVELQAKRGLQRGDDLWDALMDLSRGVSDGTIDAAVLAVCPNSSGTIREALAEDIIRLGTGRSDGLREIGQAWAARLLASSLDATLVCKHLRIVVVSAVDGSREAEAMAAERLGRIVQNQEAAWPVLVEYGRRLIRRRERSAPEDIYRTLSLAKVALKTSEIDTRVQLSAATRQWLHRTHAGMTVLGVHSKVPFETCWLELDAQAMDDTSTDQEDLDKALRRYHEYGHRRGTGGPSFDSQTIARFVRKCVVVGGPGMGKSTLLKKLALDYSADGFLTLLVRLPQVVALLARDGRRFEESLMEVALSGSGLRTPLVSLEGAVILCDALDECGSQQPLVTANLHAFSVAHPNTRIVVTSRPIGYRSGELAEWRHYELQPLDDTAAEKAVTKVLEAIPFANAALRSRAVGQAIAQLSAKTIKGAAARSPLMITLVAALSVKGIEPGLKKGGLYRKLFQLLQDHPPARLTERPPSDPERNRFLEMLGWCLLSHGNEPAEQTLSRCARWWSEETGQSFLVSETKISECLGYWECLGVVERVRTYTQEAITFVHKTFGEFAAARYMSKCPPESQRGIIGRAICTPDWKEALSFASHLGLTSLILQVWAELAELGDTKVGNRLDDAVELVVQAGAPLATDALASFVQCCWRAVENTASRVRYAAGEALCLVSQEHWSLIKEGALARLESPDGWNRLVAWACLCVSTDHGLPIPALTEALPRLAESRPTDSYLGGFSLRPNGSAVWQHLVLGAARRMLVTPPEPDVLRALHELIGSAKGLNVSAIGELERVFRQAGQELGWLLDGAWSKSMAGLMPNREQWNREAAYLLALIEDPLVMSEEAESLDSGRSFELGACMTAISYWEMPVGDAPSATASASGDAARRLVIHALARGAGLDHSQLVRQARAMNREILQDIKNEAFVFFNLPKVDAKAELDHPLVDKQFMPMLEELIVGPCHLFALNAAHVLYSMNEDPEYYGTVKRLLTRGRGESLRLSAALAKHLPDQTGQQLILGRLCQGESTSGCRYLYSSLISPYGVPHLEAVRKGLGGRSASAAKAAAELVKEFPMDGALAEELRDFFDEWRVKEAPYPKGGGVVPESPRDELAKVLAAAYTQDHEFLLYLLTDERPEVRSAARDHFLTEAAGSALLRSKLLEQTVTGGLRPDLLRAAIFKGLYSEAEEVMAVARLLRSEDARLRYAGLPILDVKYLHPDQVRDESKRLLLDGELDIRDGASQALQRLGASGSEPQKA</sequence>
<protein>
    <submittedName>
        <fullName evidence="2">NACHT domain-containing protein</fullName>
    </submittedName>
</protein>
<dbReference type="Gene3D" id="3.40.50.300">
    <property type="entry name" value="P-loop containing nucleotide triphosphate hydrolases"/>
    <property type="match status" value="1"/>
</dbReference>
<organism evidence="2 3">
    <name type="scientific">Pseudoduganella guangdongensis</name>
    <dbReference type="NCBI Taxonomy" id="2692179"/>
    <lineage>
        <taxon>Bacteria</taxon>
        <taxon>Pseudomonadati</taxon>
        <taxon>Pseudomonadota</taxon>
        <taxon>Betaproteobacteria</taxon>
        <taxon>Burkholderiales</taxon>
        <taxon>Oxalobacteraceae</taxon>
        <taxon>Telluria group</taxon>
        <taxon>Pseudoduganella</taxon>
    </lineage>
</organism>
<dbReference type="RefSeq" id="WP_161027005.1">
    <property type="nucleotide sequence ID" value="NZ_WWCJ01000013.1"/>
</dbReference>
<dbReference type="Pfam" id="PF05729">
    <property type="entry name" value="NACHT"/>
    <property type="match status" value="1"/>
</dbReference>
<accession>A0A6N9HK77</accession>